<dbReference type="InterPro" id="IPR050584">
    <property type="entry name" value="Cholesterol_7-desaturase"/>
</dbReference>
<proteinExistence type="predicted"/>
<evidence type="ECO:0000313" key="7">
    <source>
        <dbReference type="EMBL" id="ABQ67922.1"/>
    </source>
</evidence>
<reference evidence="7 8" key="1">
    <citation type="journal article" date="2010" name="J. Bacteriol.">
        <title>Genome sequence of the dioxin-mineralizing bacterium Sphingomonas wittichii RW1.</title>
        <authorList>
            <person name="Miller T.R."/>
            <person name="Delcher A.L."/>
            <person name="Salzberg S.L."/>
            <person name="Saunders E."/>
            <person name="Detter J.C."/>
            <person name="Halden R.U."/>
        </authorList>
    </citation>
    <scope>NUCLEOTIDE SEQUENCE [LARGE SCALE GENOMIC DNA]</scope>
    <source>
        <strain evidence="8">DSM 6014 / CCUG 31198 / JCM 15750 / NBRC 105917 / EY 4224 / RW1</strain>
    </source>
</reference>
<dbReference type="AlphaFoldDB" id="A0A9J9LBZ8"/>
<keyword evidence="4" id="KW-0408">Iron</keyword>
<dbReference type="PANTHER" id="PTHR21266:SF60">
    <property type="entry name" value="3-KETOSTEROID-9-ALPHA-MONOOXYGENASE, OXYGENASE COMPONENT"/>
    <property type="match status" value="1"/>
</dbReference>
<dbReference type="Proteomes" id="UP000001989">
    <property type="component" value="Chromosome"/>
</dbReference>
<dbReference type="InterPro" id="IPR044043">
    <property type="entry name" value="VanA_C_cat"/>
</dbReference>
<dbReference type="CDD" id="cd08878">
    <property type="entry name" value="RHO_alpha_C_DMO-like"/>
    <property type="match status" value="1"/>
</dbReference>
<keyword evidence="3 7" id="KW-0560">Oxidoreductase</keyword>
<gene>
    <name evidence="7" type="ordered locus">Swit_1559</name>
</gene>
<dbReference type="SUPFAM" id="SSF50022">
    <property type="entry name" value="ISP domain"/>
    <property type="match status" value="1"/>
</dbReference>
<dbReference type="EMBL" id="CP000699">
    <property type="protein sequence ID" value="ABQ67922.1"/>
    <property type="molecule type" value="Genomic_DNA"/>
</dbReference>
<organism evidence="7 8">
    <name type="scientific">Rhizorhabdus wittichii (strain DSM 6014 / CCUG 31198 / JCM 15750 / NBRC 105917 / EY 4224 / RW1)</name>
    <name type="common">Sphingomonas wittichii</name>
    <dbReference type="NCBI Taxonomy" id="392499"/>
    <lineage>
        <taxon>Bacteria</taxon>
        <taxon>Pseudomonadati</taxon>
        <taxon>Pseudomonadota</taxon>
        <taxon>Alphaproteobacteria</taxon>
        <taxon>Sphingomonadales</taxon>
        <taxon>Sphingomonadaceae</taxon>
        <taxon>Rhizorhabdus</taxon>
    </lineage>
</organism>
<accession>A0A9J9LBZ8</accession>
<dbReference type="Pfam" id="PF00355">
    <property type="entry name" value="Rieske"/>
    <property type="match status" value="1"/>
</dbReference>
<dbReference type="GO" id="GO:0018489">
    <property type="term" value="F:vanillate monooxygenase activity"/>
    <property type="evidence" value="ECO:0007669"/>
    <property type="project" value="UniProtKB-EC"/>
</dbReference>
<dbReference type="KEGG" id="swi:Swit_1559"/>
<dbReference type="Gene3D" id="2.102.10.10">
    <property type="entry name" value="Rieske [2Fe-2S] iron-sulphur domain"/>
    <property type="match status" value="1"/>
</dbReference>
<dbReference type="GO" id="GO:0046872">
    <property type="term" value="F:metal ion binding"/>
    <property type="evidence" value="ECO:0007669"/>
    <property type="project" value="UniProtKB-KW"/>
</dbReference>
<dbReference type="InterPro" id="IPR036922">
    <property type="entry name" value="Rieske_2Fe-2S_sf"/>
</dbReference>
<dbReference type="GO" id="GO:0051537">
    <property type="term" value="F:2 iron, 2 sulfur cluster binding"/>
    <property type="evidence" value="ECO:0007669"/>
    <property type="project" value="UniProtKB-KW"/>
</dbReference>
<evidence type="ECO:0000256" key="5">
    <source>
        <dbReference type="ARBA" id="ARBA00023014"/>
    </source>
</evidence>
<dbReference type="InterPro" id="IPR017941">
    <property type="entry name" value="Rieske_2Fe-2S"/>
</dbReference>
<dbReference type="EC" id="1.14.13.82" evidence="7"/>
<dbReference type="SUPFAM" id="SSF55961">
    <property type="entry name" value="Bet v1-like"/>
    <property type="match status" value="1"/>
</dbReference>
<evidence type="ECO:0000259" key="6">
    <source>
        <dbReference type="PROSITE" id="PS51296"/>
    </source>
</evidence>
<keyword evidence="8" id="KW-1185">Reference proteome</keyword>
<dbReference type="Pfam" id="PF19112">
    <property type="entry name" value="VanA_C"/>
    <property type="match status" value="1"/>
</dbReference>
<keyword evidence="2" id="KW-0479">Metal-binding</keyword>
<keyword evidence="5" id="KW-0411">Iron-sulfur</keyword>
<name>A0A9J9LBZ8_RHIWR</name>
<dbReference type="PANTHER" id="PTHR21266">
    <property type="entry name" value="IRON-SULFUR DOMAIN CONTAINING PROTEIN"/>
    <property type="match status" value="1"/>
</dbReference>
<protein>
    <submittedName>
        <fullName evidence="7">Vanillate monooxygenase</fullName>
        <ecNumber evidence="7">1.14.13.82</ecNumber>
    </submittedName>
</protein>
<feature type="domain" description="Rieske" evidence="6">
    <location>
        <begin position="8"/>
        <end position="110"/>
    </location>
</feature>
<evidence type="ECO:0000313" key="8">
    <source>
        <dbReference type="Proteomes" id="UP000001989"/>
    </source>
</evidence>
<dbReference type="Gene3D" id="3.90.380.10">
    <property type="entry name" value="Naphthalene 1,2-dioxygenase Alpha Subunit, Chain A, domain 1"/>
    <property type="match status" value="1"/>
</dbReference>
<keyword evidence="1" id="KW-0001">2Fe-2S</keyword>
<sequence>MTFIVNQWYGAIWSQDLGDAPVARRLLGKPIVLFRTDDGVAALADVCPHRFVPLHLGKVVDGRAIRCGYHGLEFDRTGACVRNPHNAGRIPPAAKVESHQVAERHGMVWIWMGERDADPSLIPDYSFLDSADPQHISARDHLEIRSNYRIVVENLLDLSHASILHDGILGNDEALKAESEVEEQDGDLTVRRYMRDIPAPLLLDLLYKGDGSRVDHWADIRLMGVSNLLNTVGIAEPHTGRGPHGTGMRGAHILTPIDDATTLYQFCAVRMNPIAHDPERDAEIRDQLSRVRKMAFAEQDGPMMEAQQRLIQDPAVDTSRPALFDIDLGASRFARRHDKMLKADVSA</sequence>
<evidence type="ECO:0000256" key="2">
    <source>
        <dbReference type="ARBA" id="ARBA00022723"/>
    </source>
</evidence>
<dbReference type="PROSITE" id="PS51296">
    <property type="entry name" value="RIESKE"/>
    <property type="match status" value="1"/>
</dbReference>
<evidence type="ECO:0000256" key="3">
    <source>
        <dbReference type="ARBA" id="ARBA00023002"/>
    </source>
</evidence>
<evidence type="ECO:0000256" key="4">
    <source>
        <dbReference type="ARBA" id="ARBA00023004"/>
    </source>
</evidence>
<dbReference type="OrthoDB" id="9800776at2"/>
<evidence type="ECO:0000256" key="1">
    <source>
        <dbReference type="ARBA" id="ARBA00022714"/>
    </source>
</evidence>
<keyword evidence="7" id="KW-0503">Monooxygenase</keyword>